<dbReference type="PANTHER" id="PTHR23239:SF121">
    <property type="entry name" value="KERATIN, TYPE I CYTOSKELETAL 13"/>
    <property type="match status" value="1"/>
</dbReference>
<dbReference type="Gene3D" id="1.20.5.170">
    <property type="match status" value="1"/>
</dbReference>
<dbReference type="GO" id="GO:0030855">
    <property type="term" value="P:epithelial cell differentiation"/>
    <property type="evidence" value="ECO:0007669"/>
    <property type="project" value="TreeGrafter"/>
</dbReference>
<evidence type="ECO:0000259" key="6">
    <source>
        <dbReference type="PROSITE" id="PS51842"/>
    </source>
</evidence>
<accession>A0AAV7Q6H8</accession>
<dbReference type="FunFam" id="1.20.5.1160:FF:000002">
    <property type="entry name" value="Type I keratin 10"/>
    <property type="match status" value="1"/>
</dbReference>
<evidence type="ECO:0000256" key="4">
    <source>
        <dbReference type="SAM" id="Coils"/>
    </source>
</evidence>
<evidence type="ECO:0000313" key="8">
    <source>
        <dbReference type="Proteomes" id="UP001066276"/>
    </source>
</evidence>
<dbReference type="PROSITE" id="PS51842">
    <property type="entry name" value="IF_ROD_2"/>
    <property type="match status" value="1"/>
</dbReference>
<dbReference type="Gene3D" id="1.20.5.500">
    <property type="entry name" value="Single helix bin"/>
    <property type="match status" value="1"/>
</dbReference>
<proteinExistence type="predicted"/>
<dbReference type="GO" id="GO:0045109">
    <property type="term" value="P:intermediate filament organization"/>
    <property type="evidence" value="ECO:0007669"/>
    <property type="project" value="TreeGrafter"/>
</dbReference>
<dbReference type="AlphaFoldDB" id="A0AAV7Q6H8"/>
<sequence length="361" mass="40883">MQNLNDRLASYLEKVHSLEQSNAELERKIHEWYEKHGASASTIAQRDYGHFYKTIEELRAKIAESTSHKSRIILEVDNTRLAADDFRLKYENELAMHLNVKADIDGLRKVLDELTMSRSDLEMQAESMKEELAYVKKSHDEEVSEMRTHAAGKVSVEMDAAPGTDLTKVLAEMREQYEFMADKNRREAEAVFIASSQQLQKEVMASVEQVQSGKGEITEIRRSMQGMEIELQTQFSMKVGLEASLSETEGRYAAQLLQIQNVISGLEAQLLNLRGDMENQNMQYKALLDEKNRLEMEINMYRQLLEGQDAKSAAWTAASVQGASSSSTSSTAKTSTSTTQVRMIVTEEVDGKVVSSKERRY</sequence>
<keyword evidence="2" id="KW-0403">Intermediate filament</keyword>
<dbReference type="FunFam" id="1.20.5.170:FF:000002">
    <property type="entry name" value="Type I keratin KA11"/>
    <property type="match status" value="1"/>
</dbReference>
<reference evidence="7" key="1">
    <citation type="journal article" date="2022" name="bioRxiv">
        <title>Sequencing and chromosome-scale assembly of the giantPleurodeles waltlgenome.</title>
        <authorList>
            <person name="Brown T."/>
            <person name="Elewa A."/>
            <person name="Iarovenko S."/>
            <person name="Subramanian E."/>
            <person name="Araus A.J."/>
            <person name="Petzold A."/>
            <person name="Susuki M."/>
            <person name="Suzuki K.-i.T."/>
            <person name="Hayashi T."/>
            <person name="Toyoda A."/>
            <person name="Oliveira C."/>
            <person name="Osipova E."/>
            <person name="Leigh N.D."/>
            <person name="Simon A."/>
            <person name="Yun M.H."/>
        </authorList>
    </citation>
    <scope>NUCLEOTIDE SEQUENCE</scope>
    <source>
        <strain evidence="7">20211129_DDA</strain>
        <tissue evidence="7">Liver</tissue>
    </source>
</reference>
<dbReference type="GO" id="GO:0005198">
    <property type="term" value="F:structural molecule activity"/>
    <property type="evidence" value="ECO:0007669"/>
    <property type="project" value="InterPro"/>
</dbReference>
<evidence type="ECO:0000313" key="7">
    <source>
        <dbReference type="EMBL" id="KAJ1135795.1"/>
    </source>
</evidence>
<dbReference type="InterPro" id="IPR002957">
    <property type="entry name" value="Keratin_I"/>
</dbReference>
<comment type="caution">
    <text evidence="7">The sequence shown here is derived from an EMBL/GenBank/DDBJ whole genome shotgun (WGS) entry which is preliminary data.</text>
</comment>
<organism evidence="7 8">
    <name type="scientific">Pleurodeles waltl</name>
    <name type="common">Iberian ribbed newt</name>
    <dbReference type="NCBI Taxonomy" id="8319"/>
    <lineage>
        <taxon>Eukaryota</taxon>
        <taxon>Metazoa</taxon>
        <taxon>Chordata</taxon>
        <taxon>Craniata</taxon>
        <taxon>Vertebrata</taxon>
        <taxon>Euteleostomi</taxon>
        <taxon>Amphibia</taxon>
        <taxon>Batrachia</taxon>
        <taxon>Caudata</taxon>
        <taxon>Salamandroidea</taxon>
        <taxon>Salamandridae</taxon>
        <taxon>Pleurodelinae</taxon>
        <taxon>Pleurodeles</taxon>
    </lineage>
</organism>
<dbReference type="Pfam" id="PF00038">
    <property type="entry name" value="Filament"/>
    <property type="match status" value="1"/>
</dbReference>
<dbReference type="Gene3D" id="1.20.5.1160">
    <property type="entry name" value="Vasodilator-stimulated phosphoprotein"/>
    <property type="match status" value="1"/>
</dbReference>
<keyword evidence="1" id="KW-0416">Keratin</keyword>
<evidence type="ECO:0000256" key="2">
    <source>
        <dbReference type="ARBA" id="ARBA00022754"/>
    </source>
</evidence>
<feature type="domain" description="IF rod" evidence="6">
    <location>
        <begin position="1"/>
        <end position="312"/>
    </location>
</feature>
<feature type="region of interest" description="Disordered" evidence="5">
    <location>
        <begin position="320"/>
        <end position="339"/>
    </location>
</feature>
<evidence type="ECO:0000256" key="1">
    <source>
        <dbReference type="ARBA" id="ARBA00022744"/>
    </source>
</evidence>
<dbReference type="SMART" id="SM01391">
    <property type="entry name" value="Filament"/>
    <property type="match status" value="1"/>
</dbReference>
<dbReference type="SUPFAM" id="SSF64593">
    <property type="entry name" value="Intermediate filament protein, coiled coil region"/>
    <property type="match status" value="2"/>
</dbReference>
<dbReference type="InterPro" id="IPR039008">
    <property type="entry name" value="IF_rod_dom"/>
</dbReference>
<feature type="coiled-coil region" evidence="4">
    <location>
        <begin position="104"/>
        <end position="131"/>
    </location>
</feature>
<dbReference type="PANTHER" id="PTHR23239">
    <property type="entry name" value="INTERMEDIATE FILAMENT"/>
    <property type="match status" value="1"/>
</dbReference>
<dbReference type="PRINTS" id="PR01248">
    <property type="entry name" value="TYPE1KERATIN"/>
</dbReference>
<keyword evidence="3 4" id="KW-0175">Coiled coil</keyword>
<keyword evidence="8" id="KW-1185">Reference proteome</keyword>
<name>A0AAV7Q6H8_PLEWA</name>
<dbReference type="Proteomes" id="UP001066276">
    <property type="component" value="Chromosome 6"/>
</dbReference>
<feature type="coiled-coil region" evidence="4">
    <location>
        <begin position="1"/>
        <end position="35"/>
    </location>
</feature>
<evidence type="ECO:0000256" key="5">
    <source>
        <dbReference type="SAM" id="MobiDB-lite"/>
    </source>
</evidence>
<gene>
    <name evidence="7" type="ORF">NDU88_002226</name>
</gene>
<dbReference type="FunFam" id="1.20.5.500:FF:000001">
    <property type="entry name" value="Type II keratin 23"/>
    <property type="match status" value="1"/>
</dbReference>
<evidence type="ECO:0000256" key="3">
    <source>
        <dbReference type="ARBA" id="ARBA00023054"/>
    </source>
</evidence>
<dbReference type="EMBL" id="JANPWB010000010">
    <property type="protein sequence ID" value="KAJ1135795.1"/>
    <property type="molecule type" value="Genomic_DNA"/>
</dbReference>
<feature type="coiled-coil region" evidence="4">
    <location>
        <begin position="263"/>
        <end position="311"/>
    </location>
</feature>
<dbReference type="GO" id="GO:0005882">
    <property type="term" value="C:intermediate filament"/>
    <property type="evidence" value="ECO:0007669"/>
    <property type="project" value="UniProtKB-KW"/>
</dbReference>
<protein>
    <recommendedName>
        <fullName evidence="6">IF rod domain-containing protein</fullName>
    </recommendedName>
</protein>